<dbReference type="GO" id="GO:0003677">
    <property type="term" value="F:DNA binding"/>
    <property type="evidence" value="ECO:0007669"/>
    <property type="project" value="UniProtKB-KW"/>
</dbReference>
<dbReference type="Pfam" id="PF07729">
    <property type="entry name" value="FCD"/>
    <property type="match status" value="1"/>
</dbReference>
<keyword evidence="3" id="KW-0804">Transcription</keyword>
<gene>
    <name evidence="5" type="ORF">EBB54_13785</name>
</gene>
<evidence type="ECO:0000256" key="1">
    <source>
        <dbReference type="ARBA" id="ARBA00023015"/>
    </source>
</evidence>
<dbReference type="EMBL" id="RHJS01000002">
    <property type="protein sequence ID" value="RRK32313.1"/>
    <property type="molecule type" value="Genomic_DNA"/>
</dbReference>
<dbReference type="CDD" id="cd07377">
    <property type="entry name" value="WHTH_GntR"/>
    <property type="match status" value="1"/>
</dbReference>
<reference evidence="5" key="1">
    <citation type="submission" date="2018-10" db="EMBL/GenBank/DDBJ databases">
        <title>Schaedlerella arabinophila gen. nov. sp. nov., isolated from the mouse intestinal tract and comparative analysis with the genome of the closely related altered Schaedler flora strain ASF502.</title>
        <authorList>
            <person name="Miyake S."/>
            <person name="Soh M."/>
            <person name="Seedorf H."/>
        </authorList>
    </citation>
    <scope>NUCLEOTIDE SEQUENCE [LARGE SCALE GENOMIC DNA]</scope>
    <source>
        <strain evidence="5">DSM 106076</strain>
    </source>
</reference>
<dbReference type="InterPro" id="IPR000524">
    <property type="entry name" value="Tscrpt_reg_HTH_GntR"/>
</dbReference>
<dbReference type="InterPro" id="IPR011711">
    <property type="entry name" value="GntR_C"/>
</dbReference>
<organism evidence="5 6">
    <name type="scientific">Schaedlerella arabinosiphila</name>
    <dbReference type="NCBI Taxonomy" id="2044587"/>
    <lineage>
        <taxon>Bacteria</taxon>
        <taxon>Bacillati</taxon>
        <taxon>Bacillota</taxon>
        <taxon>Clostridia</taxon>
        <taxon>Lachnospirales</taxon>
        <taxon>Lachnospiraceae</taxon>
        <taxon>Schaedlerella</taxon>
    </lineage>
</organism>
<dbReference type="InterPro" id="IPR036390">
    <property type="entry name" value="WH_DNA-bd_sf"/>
</dbReference>
<dbReference type="Gene3D" id="1.20.120.530">
    <property type="entry name" value="GntR ligand-binding domain-like"/>
    <property type="match status" value="1"/>
</dbReference>
<keyword evidence="6" id="KW-1185">Reference proteome</keyword>
<dbReference type="Pfam" id="PF00392">
    <property type="entry name" value="GntR"/>
    <property type="match status" value="1"/>
</dbReference>
<dbReference type="SUPFAM" id="SSF46785">
    <property type="entry name" value="Winged helix' DNA-binding domain"/>
    <property type="match status" value="1"/>
</dbReference>
<dbReference type="SUPFAM" id="SSF48008">
    <property type="entry name" value="GntR ligand-binding domain-like"/>
    <property type="match status" value="1"/>
</dbReference>
<dbReference type="GO" id="GO:0003700">
    <property type="term" value="F:DNA-binding transcription factor activity"/>
    <property type="evidence" value="ECO:0007669"/>
    <property type="project" value="InterPro"/>
</dbReference>
<sequence>MTKKIPLKQTAYHVIKEKIITCEYKPSSFLNEEFLSEELGMSRTPIRDALGRLEQERLVSILPKKGFFVSAITKEEIEMVFEGRLLLEPYFVEKYAHELTSKEIDNMEKIVDIYEKAIESEDSEAYYGLDNDFHQCIISKCSNHYLVSTYTALYNQDRRLRILVSKTVKQRLTETIIEKRAIIKCLRQGDVHGAADEMREHIVKSKISMFTLI</sequence>
<dbReference type="Gene3D" id="1.10.10.10">
    <property type="entry name" value="Winged helix-like DNA-binding domain superfamily/Winged helix DNA-binding domain"/>
    <property type="match status" value="1"/>
</dbReference>
<evidence type="ECO:0000313" key="6">
    <source>
        <dbReference type="Proteomes" id="UP000274920"/>
    </source>
</evidence>
<dbReference type="SMART" id="SM00345">
    <property type="entry name" value="HTH_GNTR"/>
    <property type="match status" value="1"/>
</dbReference>
<dbReference type="PROSITE" id="PS50949">
    <property type="entry name" value="HTH_GNTR"/>
    <property type="match status" value="1"/>
</dbReference>
<accession>A0A426DI49</accession>
<dbReference type="InterPro" id="IPR008920">
    <property type="entry name" value="TF_FadR/GntR_C"/>
</dbReference>
<name>A0A426DI49_9FIRM</name>
<keyword evidence="2" id="KW-0238">DNA-binding</keyword>
<evidence type="ECO:0000259" key="4">
    <source>
        <dbReference type="PROSITE" id="PS50949"/>
    </source>
</evidence>
<dbReference type="PANTHER" id="PTHR43537:SF24">
    <property type="entry name" value="GLUCONATE OPERON TRANSCRIPTIONAL REPRESSOR"/>
    <property type="match status" value="1"/>
</dbReference>
<dbReference type="RefSeq" id="WP_125127794.1">
    <property type="nucleotide sequence ID" value="NZ_RHJS01000002.1"/>
</dbReference>
<proteinExistence type="predicted"/>
<evidence type="ECO:0000256" key="3">
    <source>
        <dbReference type="ARBA" id="ARBA00023163"/>
    </source>
</evidence>
<evidence type="ECO:0000313" key="5">
    <source>
        <dbReference type="EMBL" id="RRK32313.1"/>
    </source>
</evidence>
<dbReference type="PANTHER" id="PTHR43537">
    <property type="entry name" value="TRANSCRIPTIONAL REGULATOR, GNTR FAMILY"/>
    <property type="match status" value="1"/>
</dbReference>
<evidence type="ECO:0000256" key="2">
    <source>
        <dbReference type="ARBA" id="ARBA00023125"/>
    </source>
</evidence>
<keyword evidence="1" id="KW-0805">Transcription regulation</keyword>
<dbReference type="InterPro" id="IPR036388">
    <property type="entry name" value="WH-like_DNA-bd_sf"/>
</dbReference>
<feature type="domain" description="HTH gntR-type" evidence="4">
    <location>
        <begin position="5"/>
        <end position="72"/>
    </location>
</feature>
<dbReference type="SMART" id="SM00895">
    <property type="entry name" value="FCD"/>
    <property type="match status" value="1"/>
</dbReference>
<comment type="caution">
    <text evidence="5">The sequence shown here is derived from an EMBL/GenBank/DDBJ whole genome shotgun (WGS) entry which is preliminary data.</text>
</comment>
<dbReference type="Proteomes" id="UP000274920">
    <property type="component" value="Unassembled WGS sequence"/>
</dbReference>
<dbReference type="AlphaFoldDB" id="A0A426DI49"/>
<protein>
    <submittedName>
        <fullName evidence="5">GntR family transcriptional regulator</fullName>
    </submittedName>
</protein>